<gene>
    <name evidence="20" type="primary">nad2</name>
</gene>
<dbReference type="AlphaFoldDB" id="A0A343RQA8"/>
<feature type="transmembrane region" description="Helical" evidence="18">
    <location>
        <begin position="231"/>
        <end position="254"/>
    </location>
</feature>
<dbReference type="EC" id="7.1.1.2" evidence="4 18"/>
<keyword evidence="14 18" id="KW-0830">Ubiquinone</keyword>
<keyword evidence="9 18" id="KW-0999">Mitochondrion inner membrane</keyword>
<feature type="transmembrane region" description="Helical" evidence="18">
    <location>
        <begin position="308"/>
        <end position="326"/>
    </location>
</feature>
<evidence type="ECO:0000256" key="9">
    <source>
        <dbReference type="ARBA" id="ARBA00022792"/>
    </source>
</evidence>
<keyword evidence="11 18" id="KW-0249">Electron transport</keyword>
<feature type="transmembrane region" description="Helical" evidence="18">
    <location>
        <begin position="143"/>
        <end position="161"/>
    </location>
</feature>
<accession>A0A343RQA8</accession>
<dbReference type="Pfam" id="PF00361">
    <property type="entry name" value="Proton_antipo_M"/>
    <property type="match status" value="1"/>
</dbReference>
<evidence type="ECO:0000259" key="19">
    <source>
        <dbReference type="Pfam" id="PF00361"/>
    </source>
</evidence>
<sequence>MKKSSWLFQSILIMSTMMVLSANSWINMWIGLEMNLMSFVPIMLKKSNKSNSEAAMIYFLIQSMSSIIMMMMIMINMCNYLISPKIINMTMLVCLLMKMGAAPFHMWMPEIMSKMSWKKCIILMTWQKLAPLMMMSNMDNNNIIMNMSIMLCVIIGSMGGINQTSVRKMMGYSSINHLGWMIAINKSMNKWMIYFIIYSMMNLIICLNFMQKKVYFMNQMNSMNMSNMEKMNLFLMMMSMGGMPPLIGFLPKWITIQFMMNQKEMLIMLIMIMFSMINLMYYMRIMINMIISSNMMIKWNKWNKYNKLMTMTSMMINFSLPLILIMDMY</sequence>
<evidence type="ECO:0000256" key="6">
    <source>
        <dbReference type="ARBA" id="ARBA00022448"/>
    </source>
</evidence>
<feature type="domain" description="NADH:quinone oxidoreductase/Mrp antiporter transmembrane" evidence="19">
    <location>
        <begin position="22"/>
        <end position="276"/>
    </location>
</feature>
<evidence type="ECO:0000256" key="14">
    <source>
        <dbReference type="ARBA" id="ARBA00023075"/>
    </source>
</evidence>
<comment type="similarity">
    <text evidence="3 18">Belongs to the complex I subunit 2 family.</text>
</comment>
<evidence type="ECO:0000256" key="10">
    <source>
        <dbReference type="ARBA" id="ARBA00022967"/>
    </source>
</evidence>
<feature type="transmembrane region" description="Helical" evidence="18">
    <location>
        <begin position="266"/>
        <end position="287"/>
    </location>
</feature>
<feature type="transmembrane region" description="Helical" evidence="18">
    <location>
        <begin position="6"/>
        <end position="32"/>
    </location>
</feature>
<comment type="function">
    <text evidence="18">Core subunit of the mitochondrial membrane respiratory chain NADH dehydrogenase (Complex I) which catalyzes electron transfer from NADH through the respiratory chain, using ubiquinone as an electron acceptor. Essential for the catalytic activity and assembly of complex I.</text>
</comment>
<dbReference type="PRINTS" id="PR01436">
    <property type="entry name" value="NADHDHGNASE2"/>
</dbReference>
<dbReference type="InterPro" id="IPR003917">
    <property type="entry name" value="NADH_UbQ_OxRdtase_chain2"/>
</dbReference>
<evidence type="ECO:0000313" key="20">
    <source>
        <dbReference type="EMBL" id="AUF71501.1"/>
    </source>
</evidence>
<evidence type="ECO:0000256" key="12">
    <source>
        <dbReference type="ARBA" id="ARBA00022989"/>
    </source>
</evidence>
<evidence type="ECO:0000256" key="2">
    <source>
        <dbReference type="ARBA" id="ARBA00004448"/>
    </source>
</evidence>
<keyword evidence="16 18" id="KW-0472">Membrane</keyword>
<evidence type="ECO:0000256" key="8">
    <source>
        <dbReference type="ARBA" id="ARBA00022692"/>
    </source>
</evidence>
<name>A0A343RQA8_9HEMI</name>
<keyword evidence="12 18" id="KW-1133">Transmembrane helix</keyword>
<evidence type="ECO:0000256" key="5">
    <source>
        <dbReference type="ARBA" id="ARBA00021008"/>
    </source>
</evidence>
<dbReference type="PANTHER" id="PTHR46552:SF1">
    <property type="entry name" value="NADH-UBIQUINONE OXIDOREDUCTASE CHAIN 2"/>
    <property type="match status" value="1"/>
</dbReference>
<comment type="subcellular location">
    <subcellularLocation>
        <location evidence="2 18">Mitochondrion inner membrane</location>
        <topology evidence="2 18">Multi-pass membrane protein</topology>
    </subcellularLocation>
</comment>
<dbReference type="EMBL" id="MG182695">
    <property type="protein sequence ID" value="AUF71501.1"/>
    <property type="molecule type" value="Genomic_DNA"/>
</dbReference>
<protein>
    <recommendedName>
        <fullName evidence="5 18">NADH-ubiquinone oxidoreductase chain 2</fullName>
        <ecNumber evidence="4 18">7.1.1.2</ecNumber>
    </recommendedName>
</protein>
<keyword evidence="10 18" id="KW-1278">Translocase</keyword>
<evidence type="ECO:0000256" key="16">
    <source>
        <dbReference type="ARBA" id="ARBA00023136"/>
    </source>
</evidence>
<dbReference type="GO" id="GO:0005743">
    <property type="term" value="C:mitochondrial inner membrane"/>
    <property type="evidence" value="ECO:0007669"/>
    <property type="project" value="UniProtKB-SubCell"/>
</dbReference>
<dbReference type="InterPro" id="IPR001750">
    <property type="entry name" value="ND/Mrp_TM"/>
</dbReference>
<keyword evidence="7 18" id="KW-0679">Respiratory chain</keyword>
<evidence type="ECO:0000256" key="1">
    <source>
        <dbReference type="ARBA" id="ARBA00003257"/>
    </source>
</evidence>
<keyword evidence="13 18" id="KW-0520">NAD</keyword>
<comment type="function">
    <text evidence="1">Core subunit of the mitochondrial membrane respiratory chain NADH dehydrogenase (Complex I) that is believed to belong to the minimal assembly required for catalysis. Complex I functions in the transfer of electrons from NADH to the respiratory chain. The immediate electron acceptor for the enzyme is believed to be ubiquinone.</text>
</comment>
<dbReference type="InterPro" id="IPR050175">
    <property type="entry name" value="Complex_I_Subunit_2"/>
</dbReference>
<evidence type="ECO:0000256" key="13">
    <source>
        <dbReference type="ARBA" id="ARBA00023027"/>
    </source>
</evidence>
<keyword evidence="8 18" id="KW-0812">Transmembrane</keyword>
<geneLocation type="mitochondrion" evidence="20"/>
<evidence type="ECO:0000256" key="18">
    <source>
        <dbReference type="RuleBase" id="RU003403"/>
    </source>
</evidence>
<evidence type="ECO:0000256" key="4">
    <source>
        <dbReference type="ARBA" id="ARBA00012944"/>
    </source>
</evidence>
<evidence type="ECO:0000256" key="15">
    <source>
        <dbReference type="ARBA" id="ARBA00023128"/>
    </source>
</evidence>
<evidence type="ECO:0000256" key="7">
    <source>
        <dbReference type="ARBA" id="ARBA00022660"/>
    </source>
</evidence>
<keyword evidence="15 18" id="KW-0496">Mitochondrion</keyword>
<comment type="catalytic activity">
    <reaction evidence="17 18">
        <text>a ubiquinone + NADH + 5 H(+)(in) = a ubiquinol + NAD(+) + 4 H(+)(out)</text>
        <dbReference type="Rhea" id="RHEA:29091"/>
        <dbReference type="Rhea" id="RHEA-COMP:9565"/>
        <dbReference type="Rhea" id="RHEA-COMP:9566"/>
        <dbReference type="ChEBI" id="CHEBI:15378"/>
        <dbReference type="ChEBI" id="CHEBI:16389"/>
        <dbReference type="ChEBI" id="CHEBI:17976"/>
        <dbReference type="ChEBI" id="CHEBI:57540"/>
        <dbReference type="ChEBI" id="CHEBI:57945"/>
        <dbReference type="EC" id="7.1.1.2"/>
    </reaction>
</comment>
<feature type="transmembrane region" description="Helical" evidence="18">
    <location>
        <begin position="53"/>
        <end position="74"/>
    </location>
</feature>
<organism evidence="20">
    <name type="scientific">Gonopsis affinis</name>
    <dbReference type="NCBI Taxonomy" id="1874122"/>
    <lineage>
        <taxon>Eukaryota</taxon>
        <taxon>Metazoa</taxon>
        <taxon>Ecdysozoa</taxon>
        <taxon>Arthropoda</taxon>
        <taxon>Hexapoda</taxon>
        <taxon>Insecta</taxon>
        <taxon>Pterygota</taxon>
        <taxon>Neoptera</taxon>
        <taxon>Paraneoptera</taxon>
        <taxon>Hemiptera</taxon>
        <taxon>Heteroptera</taxon>
        <taxon>Panheteroptera</taxon>
        <taxon>Pentatomomorpha</taxon>
        <taxon>Pentatomoidea</taxon>
        <taxon>Pentatomidae</taxon>
        <taxon>Phyllocephalinae</taxon>
        <taxon>Gonopsis</taxon>
    </lineage>
</organism>
<evidence type="ECO:0000256" key="3">
    <source>
        <dbReference type="ARBA" id="ARBA00007012"/>
    </source>
</evidence>
<evidence type="ECO:0000256" key="17">
    <source>
        <dbReference type="ARBA" id="ARBA00049551"/>
    </source>
</evidence>
<dbReference type="GO" id="GO:0008137">
    <property type="term" value="F:NADH dehydrogenase (ubiquinone) activity"/>
    <property type="evidence" value="ECO:0007669"/>
    <property type="project" value="UniProtKB-EC"/>
</dbReference>
<proteinExistence type="inferred from homology"/>
<reference evidence="20" key="1">
    <citation type="submission" date="2017-10" db="EMBL/GenBank/DDBJ databases">
        <title>The first complete mitochondrial genome of the subfamily Phyllocephalinae (Heteroptera: Pentatomidae) and its related phylogenetic analysis.</title>
        <authorList>
            <person name="Zhao Q."/>
            <person name="Wei J."/>
            <person name="Li M."/>
            <person name="Zhao W."/>
            <person name="Zhang H."/>
        </authorList>
    </citation>
    <scope>NUCLEOTIDE SEQUENCE</scope>
</reference>
<dbReference type="PANTHER" id="PTHR46552">
    <property type="entry name" value="NADH-UBIQUINONE OXIDOREDUCTASE CHAIN 2"/>
    <property type="match status" value="1"/>
</dbReference>
<feature type="transmembrane region" description="Helical" evidence="18">
    <location>
        <begin position="191"/>
        <end position="210"/>
    </location>
</feature>
<evidence type="ECO:0000256" key="11">
    <source>
        <dbReference type="ARBA" id="ARBA00022982"/>
    </source>
</evidence>
<dbReference type="GO" id="GO:0006120">
    <property type="term" value="P:mitochondrial electron transport, NADH to ubiquinone"/>
    <property type="evidence" value="ECO:0007669"/>
    <property type="project" value="InterPro"/>
</dbReference>
<feature type="transmembrane region" description="Helical" evidence="18">
    <location>
        <begin position="86"/>
        <end position="108"/>
    </location>
</feature>
<keyword evidence="6" id="KW-0813">Transport</keyword>